<dbReference type="AlphaFoldDB" id="A0A8I0DR09"/>
<dbReference type="Proteomes" id="UP000652847">
    <property type="component" value="Unassembled WGS sequence"/>
</dbReference>
<dbReference type="EMBL" id="JACOOT010000008">
    <property type="protein sequence ID" value="MBC5650152.1"/>
    <property type="molecule type" value="Genomic_DNA"/>
</dbReference>
<name>A0A8I0DR09_9FIRM</name>
<gene>
    <name evidence="2" type="ORF">H8S54_03185</name>
</gene>
<accession>A0A8I0DR09</accession>
<evidence type="ECO:0000313" key="2">
    <source>
        <dbReference type="EMBL" id="MBC5650152.1"/>
    </source>
</evidence>
<evidence type="ECO:0000313" key="3">
    <source>
        <dbReference type="Proteomes" id="UP000652847"/>
    </source>
</evidence>
<sequence length="229" mass="27583">MPVRCFTYDGVEYTDQLKSRKRNRKRGKHRKRRPLVPVFHQVLYLGEERWQSKKKLQEMMEIPEEVGEFSSLLPEYDICMADIHEQNPQLFHTEWRDIFSLMSHSRKKEELKKYIEDNKNEIQKLSLETRWFLAILLEQYTIVDDDVVEVRDVCKAWDGAMQMYADEAREATRKEMKKEMRKRENEKSRRQVFRMFSKGYPQTEIADVLEIPLKTVKRWCAGLTPATEK</sequence>
<reference evidence="2 3" key="1">
    <citation type="submission" date="2020-08" db="EMBL/GenBank/DDBJ databases">
        <title>Genome public.</title>
        <authorList>
            <person name="Liu C."/>
            <person name="Sun Q."/>
        </authorList>
    </citation>
    <scope>NUCLEOTIDE SEQUENCE [LARGE SCALE GENOMIC DNA]</scope>
    <source>
        <strain evidence="2 3">BX17</strain>
    </source>
</reference>
<feature type="coiled-coil region" evidence="1">
    <location>
        <begin position="101"/>
        <end position="128"/>
    </location>
</feature>
<evidence type="ECO:0000256" key="1">
    <source>
        <dbReference type="SAM" id="Coils"/>
    </source>
</evidence>
<keyword evidence="3" id="KW-1185">Reference proteome</keyword>
<dbReference type="RefSeq" id="WP_186900896.1">
    <property type="nucleotide sequence ID" value="NZ_JACOOT010000008.1"/>
</dbReference>
<keyword evidence="1" id="KW-0175">Coiled coil</keyword>
<proteinExistence type="predicted"/>
<organism evidence="2 3">
    <name type="scientific">Blautia segnis</name>
    <dbReference type="NCBI Taxonomy" id="2763030"/>
    <lineage>
        <taxon>Bacteria</taxon>
        <taxon>Bacillati</taxon>
        <taxon>Bacillota</taxon>
        <taxon>Clostridia</taxon>
        <taxon>Lachnospirales</taxon>
        <taxon>Lachnospiraceae</taxon>
        <taxon>Blautia</taxon>
    </lineage>
</organism>
<comment type="caution">
    <text evidence="2">The sequence shown here is derived from an EMBL/GenBank/DDBJ whole genome shotgun (WGS) entry which is preliminary data.</text>
</comment>
<protein>
    <submittedName>
        <fullName evidence="2">Uncharacterized protein</fullName>
    </submittedName>
</protein>